<evidence type="ECO:0000313" key="3">
    <source>
        <dbReference type="EMBL" id="TRU25973.1"/>
    </source>
</evidence>
<sequence length="404" mass="43809">MGFYLEYINHLGRLQKKSAHPPLQGGFTITEVLLAGLMMLIAVLVAGIGVINLLRSNYQANADSEIQNNLNRTLEFVSDDVRRASRIADSQDEIMADHVPEEARAEGARVVLAFQIPNPNNLSPLRQIVYYTQNRQDGDSLTGPRVLWRFGPDLDENGNYNIDSWQHSPVTDMLAGTANNTCPEDADFNLIAADPANVDGFFACVHEDGDQVILNAKAQVNLTTGNTDRDKVKYSVSTRVVPRATRPNDCGQYYCLATSPPPATSPDSSTPPFGLPDNDGSDSATVPILTVAAEVKAEVIERVDCSSCLVATGSPDTVLDWGMPGQGQAIPSTVQANAGDSIKIEVNGMSNFYWDQLLNQTVKVYTSDSSNLPANINSLNNNQVLLVLTSPPNSYQVLVTITPR</sequence>
<evidence type="ECO:0008006" key="5">
    <source>
        <dbReference type="Google" id="ProtNLM"/>
    </source>
</evidence>
<comment type="caution">
    <text evidence="3">The sequence shown here is derived from an EMBL/GenBank/DDBJ whole genome shotgun (WGS) entry which is preliminary data.</text>
</comment>
<organism evidence="3 4">
    <name type="scientific">Microcystis aeruginosa Ma_SC_T_19800800_S464</name>
    <dbReference type="NCBI Taxonomy" id="2486257"/>
    <lineage>
        <taxon>Bacteria</taxon>
        <taxon>Bacillati</taxon>
        <taxon>Cyanobacteriota</taxon>
        <taxon>Cyanophyceae</taxon>
        <taxon>Oscillatoriophycideae</taxon>
        <taxon>Chroococcales</taxon>
        <taxon>Microcystaceae</taxon>
        <taxon>Microcystis</taxon>
    </lineage>
</organism>
<protein>
    <recommendedName>
        <fullName evidence="5">Prepilin-type N-terminal cleavage/methylation domain-containing protein</fullName>
    </recommendedName>
</protein>
<feature type="region of interest" description="Disordered" evidence="1">
    <location>
        <begin position="261"/>
        <end position="281"/>
    </location>
</feature>
<accession>A0A552DUW8</accession>
<evidence type="ECO:0000313" key="4">
    <source>
        <dbReference type="Proteomes" id="UP000319313"/>
    </source>
</evidence>
<evidence type="ECO:0000256" key="1">
    <source>
        <dbReference type="SAM" id="MobiDB-lite"/>
    </source>
</evidence>
<reference evidence="3 4" key="1">
    <citation type="submission" date="2019-01" db="EMBL/GenBank/DDBJ databases">
        <title>Coherence of Microcystis species and biogeography revealed through population genomics.</title>
        <authorList>
            <person name="Perez-Carrascal O.M."/>
            <person name="Terrat Y."/>
            <person name="Giani A."/>
            <person name="Fortin N."/>
            <person name="Tromas N."/>
            <person name="Shapiro B.J."/>
        </authorList>
    </citation>
    <scope>NUCLEOTIDE SEQUENCE [LARGE SCALE GENOMIC DNA]</scope>
    <source>
        <strain evidence="3">Ma_SC_T_19800800_S464</strain>
    </source>
</reference>
<proteinExistence type="predicted"/>
<dbReference type="AlphaFoldDB" id="A0A552DUW8"/>
<keyword evidence="2" id="KW-1133">Transmembrane helix</keyword>
<evidence type="ECO:0000256" key="2">
    <source>
        <dbReference type="SAM" id="Phobius"/>
    </source>
</evidence>
<keyword evidence="2" id="KW-0472">Membrane</keyword>
<keyword evidence="2" id="KW-0812">Transmembrane</keyword>
<gene>
    <name evidence="3" type="ORF">EWV81_11090</name>
</gene>
<name>A0A552DUW8_MICAE</name>
<feature type="transmembrane region" description="Helical" evidence="2">
    <location>
        <begin position="32"/>
        <end position="54"/>
    </location>
</feature>
<dbReference type="EMBL" id="SFBL01000088">
    <property type="protein sequence ID" value="TRU25973.1"/>
    <property type="molecule type" value="Genomic_DNA"/>
</dbReference>
<dbReference type="Proteomes" id="UP000319313">
    <property type="component" value="Unassembled WGS sequence"/>
</dbReference>